<dbReference type="STRING" id="84521.SAMN04487994_101423"/>
<dbReference type="Gene3D" id="3.40.50.150">
    <property type="entry name" value="Vaccinia Virus protein VP39"/>
    <property type="match status" value="1"/>
</dbReference>
<reference evidence="2 3" key="1">
    <citation type="submission" date="2017-09" db="EMBL/GenBank/DDBJ databases">
        <title>Bacterial strain isolated from the female urinary microbiota.</title>
        <authorList>
            <person name="Thomas-White K."/>
            <person name="Kumar N."/>
            <person name="Forster S."/>
            <person name="Putonti C."/>
            <person name="Lawley T."/>
            <person name="Wolfe A.J."/>
        </authorList>
    </citation>
    <scope>NUCLEOTIDE SEQUENCE [LARGE SCALE GENOMIC DNA]</scope>
    <source>
        <strain evidence="2 3">UMB0852</strain>
    </source>
</reference>
<dbReference type="SUPFAM" id="SSF53335">
    <property type="entry name" value="S-adenosyl-L-methionine-dependent methyltransferases"/>
    <property type="match status" value="1"/>
</dbReference>
<sequence length="218" mass="25344">MSIDAILLADFVRLTKKPVRIMDFCSGNGVIPLLLSHRTSSKIMAVELQEPLIDLARRNMLINQLQHQIELVHQDINDLTVKEWGTFDIITCNPPYFPLTDQVKKHQLDTHAIARHEIYLTVDQWVKKATQLLKTKGRLYIVHRPERLDDLMESLLNHGFGIYRLRFIHPKKEKRANIVLIEAIYQGGRQGVRIEPPLVVHEEDGTYTKEMNELFYGE</sequence>
<organism evidence="2 3">
    <name type="scientific">Dolosicoccus paucivorans</name>
    <dbReference type="NCBI Taxonomy" id="84521"/>
    <lineage>
        <taxon>Bacteria</taxon>
        <taxon>Bacillati</taxon>
        <taxon>Bacillota</taxon>
        <taxon>Bacilli</taxon>
        <taxon>Lactobacillales</taxon>
        <taxon>Aerococcaceae</taxon>
        <taxon>Dolosicoccus</taxon>
    </lineage>
</organism>
<keyword evidence="2" id="KW-0808">Transferase</keyword>
<feature type="domain" description="Methyltransferase small" evidence="1">
    <location>
        <begin position="17"/>
        <end position="146"/>
    </location>
</feature>
<dbReference type="PANTHER" id="PTHR47739:SF1">
    <property type="entry name" value="TRNA1(VAL) (ADENINE(37)-N6)-METHYLTRANSFERASE"/>
    <property type="match status" value="1"/>
</dbReference>
<dbReference type="CDD" id="cd02440">
    <property type="entry name" value="AdoMet_MTases"/>
    <property type="match status" value="1"/>
</dbReference>
<dbReference type="InterPro" id="IPR050210">
    <property type="entry name" value="tRNA_Adenine-N(6)_MTase"/>
</dbReference>
<dbReference type="EMBL" id="PNHE01000019">
    <property type="protein sequence ID" value="PMC58271.1"/>
    <property type="molecule type" value="Genomic_DNA"/>
</dbReference>
<dbReference type="PANTHER" id="PTHR47739">
    <property type="entry name" value="TRNA1(VAL) (ADENINE(37)-N6)-METHYLTRANSFERASE"/>
    <property type="match status" value="1"/>
</dbReference>
<comment type="caution">
    <text evidence="2">The sequence shown here is derived from an EMBL/GenBank/DDBJ whole genome shotgun (WGS) entry which is preliminary data.</text>
</comment>
<dbReference type="Pfam" id="PF05175">
    <property type="entry name" value="MTS"/>
    <property type="match status" value="1"/>
</dbReference>
<evidence type="ECO:0000313" key="3">
    <source>
        <dbReference type="Proteomes" id="UP000235682"/>
    </source>
</evidence>
<dbReference type="InterPro" id="IPR029063">
    <property type="entry name" value="SAM-dependent_MTases_sf"/>
</dbReference>
<evidence type="ECO:0000259" key="1">
    <source>
        <dbReference type="Pfam" id="PF05175"/>
    </source>
</evidence>
<dbReference type="AlphaFoldDB" id="A0A2N6SMH4"/>
<dbReference type="GO" id="GO:0032259">
    <property type="term" value="P:methylation"/>
    <property type="evidence" value="ECO:0007669"/>
    <property type="project" value="UniProtKB-KW"/>
</dbReference>
<dbReference type="OrthoDB" id="9777257at2"/>
<dbReference type="InterPro" id="IPR007848">
    <property type="entry name" value="Small_mtfrase_dom"/>
</dbReference>
<evidence type="ECO:0000313" key="2">
    <source>
        <dbReference type="EMBL" id="PMC58271.1"/>
    </source>
</evidence>
<keyword evidence="2" id="KW-0489">Methyltransferase</keyword>
<dbReference type="Proteomes" id="UP000235682">
    <property type="component" value="Unassembled WGS sequence"/>
</dbReference>
<name>A0A2N6SMH4_9LACT</name>
<accession>A0A2N6SMH4</accession>
<gene>
    <name evidence="2" type="ORF">CJ205_05250</name>
</gene>
<keyword evidence="3" id="KW-1185">Reference proteome</keyword>
<proteinExistence type="predicted"/>
<dbReference type="GO" id="GO:0008168">
    <property type="term" value="F:methyltransferase activity"/>
    <property type="evidence" value="ECO:0007669"/>
    <property type="project" value="UniProtKB-KW"/>
</dbReference>
<protein>
    <submittedName>
        <fullName evidence="2">tRNA1(Val) (Adenine(37)-N6)-methyltransferase</fullName>
    </submittedName>
</protein>